<evidence type="ECO:0008006" key="3">
    <source>
        <dbReference type="Google" id="ProtNLM"/>
    </source>
</evidence>
<evidence type="ECO:0000313" key="2">
    <source>
        <dbReference type="Proteomes" id="UP001147148"/>
    </source>
</evidence>
<evidence type="ECO:0000313" key="1">
    <source>
        <dbReference type="EMBL" id="MDF0479906.1"/>
    </source>
</evidence>
<comment type="caution">
    <text evidence="1">The sequence shown here is derived from an EMBL/GenBank/DDBJ whole genome shotgun (WGS) entry which is preliminary data.</text>
</comment>
<dbReference type="EMBL" id="JAPDSH010000004">
    <property type="protein sequence ID" value="MDF0479906.1"/>
    <property type="molecule type" value="Genomic_DNA"/>
</dbReference>
<proteinExistence type="predicted"/>
<name>A0ABT5X1Z5_9ENTE</name>
<organism evidence="1 2">
    <name type="scientific">Vagococcus proximus</name>
    <dbReference type="NCBI Taxonomy" id="2991417"/>
    <lineage>
        <taxon>Bacteria</taxon>
        <taxon>Bacillati</taxon>
        <taxon>Bacillota</taxon>
        <taxon>Bacilli</taxon>
        <taxon>Lactobacillales</taxon>
        <taxon>Enterococcaceae</taxon>
        <taxon>Vagococcus</taxon>
    </lineage>
</organism>
<dbReference type="Proteomes" id="UP001147148">
    <property type="component" value="Unassembled WGS sequence"/>
</dbReference>
<gene>
    <name evidence="1" type="ORF">OL233_06330</name>
</gene>
<keyword evidence="2" id="KW-1185">Reference proteome</keyword>
<reference evidence="1" key="1">
    <citation type="submission" date="2022-10" db="EMBL/GenBank/DDBJ databases">
        <title>Vagococcus sp. isolated from poultry meat.</title>
        <authorList>
            <person name="Johansson P."/>
            <person name="Bjorkroth J."/>
        </authorList>
    </citation>
    <scope>NUCLEOTIDE SEQUENCE</scope>
    <source>
        <strain evidence="1">PNs007</strain>
    </source>
</reference>
<sequence length="141" mass="16295">MKTFKEALLNKLDDTMIPNVAAHLVEMYETELEEDSLRNALVSFKNSIASVSDQPNDDFKVLIEKEIEPITKIEYWSPTLLNVETEEKFAADLVPFETVFNYIMAEDLPSEASVLGDIIWEITFDGWTKEEQLERIKNYRG</sequence>
<dbReference type="RefSeq" id="WP_275471497.1">
    <property type="nucleotide sequence ID" value="NZ_JAPDSH010000004.1"/>
</dbReference>
<accession>A0ABT5X1Z5</accession>
<protein>
    <recommendedName>
        <fullName evidence="3">DUF1642 domain-containing protein</fullName>
    </recommendedName>
</protein>